<dbReference type="AlphaFoldDB" id="Q5SM77"/>
<evidence type="ECO:0008006" key="4">
    <source>
        <dbReference type="Google" id="ProtNLM"/>
    </source>
</evidence>
<feature type="transmembrane region" description="Helical" evidence="1">
    <location>
        <begin position="70"/>
        <end position="94"/>
    </location>
</feature>
<evidence type="ECO:0000313" key="2">
    <source>
        <dbReference type="EMBL" id="BAD69889.1"/>
    </source>
</evidence>
<dbReference type="KEGG" id="ttj:TTHA0066"/>
<dbReference type="EMBL" id="AP008226">
    <property type="protein sequence ID" value="BAD69889.1"/>
    <property type="molecule type" value="Genomic_DNA"/>
</dbReference>
<organism evidence="2 3">
    <name type="scientific">Thermus thermophilus (strain ATCC 27634 / DSM 579 / HB8)</name>
    <dbReference type="NCBI Taxonomy" id="300852"/>
    <lineage>
        <taxon>Bacteria</taxon>
        <taxon>Thermotogati</taxon>
        <taxon>Deinococcota</taxon>
        <taxon>Deinococci</taxon>
        <taxon>Thermales</taxon>
        <taxon>Thermaceae</taxon>
        <taxon>Thermus</taxon>
    </lineage>
</organism>
<keyword evidence="3" id="KW-1185">Reference proteome</keyword>
<accession>Q5SM77</accession>
<dbReference type="Pfam" id="PF14110">
    <property type="entry name" value="DUF4282"/>
    <property type="match status" value="1"/>
</dbReference>
<sequence length="119" mass="12837">MDFPEGPRVSFRGKEVSMNAKEFFAALFDLAFERFVTIQLTGLVYALALAVGGIYALFAVVGAFEASAGLGVLTLLVLAPLGFLLYAVAVRVGLEALVSLIRIAENTREIRDALRKEKA</sequence>
<keyword evidence="1" id="KW-0812">Transmembrane</keyword>
<gene>
    <name evidence="2" type="ordered locus">TTHA0066</name>
</gene>
<keyword evidence="1" id="KW-0472">Membrane</keyword>
<feature type="transmembrane region" description="Helical" evidence="1">
    <location>
        <begin position="43"/>
        <end position="64"/>
    </location>
</feature>
<reference evidence="2 3" key="1">
    <citation type="submission" date="2004-11" db="EMBL/GenBank/DDBJ databases">
        <title>Complete genome sequence of Thermus thermophilus HB8.</title>
        <authorList>
            <person name="Masui R."/>
            <person name="Kurokawa K."/>
            <person name="Nakagawa N."/>
            <person name="Tokunaga F."/>
            <person name="Koyama Y."/>
            <person name="Shibata T."/>
            <person name="Oshima T."/>
            <person name="Yokoyama S."/>
            <person name="Yasunaga T."/>
            <person name="Kuramitsu S."/>
        </authorList>
    </citation>
    <scope>NUCLEOTIDE SEQUENCE [LARGE SCALE GENOMIC DNA]</scope>
    <source>
        <strain evidence="3">ATCC 27634 / DSM 579 / HB8</strain>
    </source>
</reference>
<evidence type="ECO:0000256" key="1">
    <source>
        <dbReference type="SAM" id="Phobius"/>
    </source>
</evidence>
<keyword evidence="1" id="KW-1133">Transmembrane helix</keyword>
<dbReference type="InterPro" id="IPR025557">
    <property type="entry name" value="DUF4282"/>
</dbReference>
<dbReference type="Proteomes" id="UP000000532">
    <property type="component" value="Chromosome"/>
</dbReference>
<dbReference type="EnsemblBacteria" id="BAD69889">
    <property type="protein sequence ID" value="BAD69889"/>
    <property type="gene ID" value="BAD69889"/>
</dbReference>
<name>Q5SM77_THET8</name>
<dbReference type="eggNOG" id="COG5164">
    <property type="taxonomic scope" value="Bacteria"/>
</dbReference>
<evidence type="ECO:0000313" key="3">
    <source>
        <dbReference type="Proteomes" id="UP000000532"/>
    </source>
</evidence>
<dbReference type="PATRIC" id="fig|300852.9.peg.64"/>
<proteinExistence type="predicted"/>
<protein>
    <recommendedName>
        <fullName evidence="4">DUF4282 domain-containing protein</fullName>
    </recommendedName>
</protein>
<dbReference type="HOGENOM" id="CLU_169571_0_1_0"/>